<feature type="transmembrane region" description="Helical" evidence="1">
    <location>
        <begin position="67"/>
        <end position="89"/>
    </location>
</feature>
<feature type="transmembrane region" description="Helical" evidence="1">
    <location>
        <begin position="35"/>
        <end position="55"/>
    </location>
</feature>
<dbReference type="RefSeq" id="WP_179719749.1">
    <property type="nucleotide sequence ID" value="NZ_JACBZT010000001.1"/>
</dbReference>
<protein>
    <submittedName>
        <fullName evidence="2">Uncharacterized protein</fullName>
    </submittedName>
</protein>
<sequence>MLLEPMASLTDLALGLVSLYLCVRLPGGTPASKYWRLTFLWAAVAALGGAVHHAVLVGDPQVARVSWAIVSSMVVVVMSFLLAASVIEVLGRSRAIVFWPLRLVGLVAYAIFAATGHASIAAIMWCESITVACVLGLWVWAAAHGHPKARPMLVAIGASIAAAMFRLVPGLSGLVGLEPDSAYHLGQIAGMVLLFTAAAGSSAALLPRAARVSS</sequence>
<keyword evidence="3" id="KW-1185">Reference proteome</keyword>
<keyword evidence="1" id="KW-0812">Transmembrane</keyword>
<organism evidence="2 3">
    <name type="scientific">Petropleomorpha daqingensis</name>
    <dbReference type="NCBI Taxonomy" id="2026353"/>
    <lineage>
        <taxon>Bacteria</taxon>
        <taxon>Bacillati</taxon>
        <taxon>Actinomycetota</taxon>
        <taxon>Actinomycetes</taxon>
        <taxon>Geodermatophilales</taxon>
        <taxon>Geodermatophilaceae</taxon>
        <taxon>Petropleomorpha</taxon>
    </lineage>
</organism>
<comment type="caution">
    <text evidence="2">The sequence shown here is derived from an EMBL/GenBank/DDBJ whole genome shotgun (WGS) entry which is preliminary data.</text>
</comment>
<feature type="transmembrane region" description="Helical" evidence="1">
    <location>
        <begin position="152"/>
        <end position="168"/>
    </location>
</feature>
<dbReference type="Proteomes" id="UP000541969">
    <property type="component" value="Unassembled WGS sequence"/>
</dbReference>
<feature type="transmembrane region" description="Helical" evidence="1">
    <location>
        <begin position="96"/>
        <end position="114"/>
    </location>
</feature>
<evidence type="ECO:0000313" key="2">
    <source>
        <dbReference type="EMBL" id="NYJ07700.1"/>
    </source>
</evidence>
<dbReference type="AlphaFoldDB" id="A0A853CIT3"/>
<name>A0A853CIT3_9ACTN</name>
<keyword evidence="1" id="KW-1133">Transmembrane helix</keyword>
<feature type="transmembrane region" description="Helical" evidence="1">
    <location>
        <begin position="6"/>
        <end position="23"/>
    </location>
</feature>
<feature type="transmembrane region" description="Helical" evidence="1">
    <location>
        <begin position="120"/>
        <end position="140"/>
    </location>
</feature>
<evidence type="ECO:0000313" key="3">
    <source>
        <dbReference type="Proteomes" id="UP000541969"/>
    </source>
</evidence>
<keyword evidence="1" id="KW-0472">Membrane</keyword>
<dbReference type="InterPro" id="IPR054235">
    <property type="entry name" value="DUF6962"/>
</dbReference>
<evidence type="ECO:0000256" key="1">
    <source>
        <dbReference type="SAM" id="Phobius"/>
    </source>
</evidence>
<dbReference type="Pfam" id="PF22285">
    <property type="entry name" value="DUF6962"/>
    <property type="match status" value="1"/>
</dbReference>
<reference evidence="2 3" key="1">
    <citation type="submission" date="2020-07" db="EMBL/GenBank/DDBJ databases">
        <title>Sequencing the genomes of 1000 actinobacteria strains.</title>
        <authorList>
            <person name="Klenk H.-P."/>
        </authorList>
    </citation>
    <scope>NUCLEOTIDE SEQUENCE [LARGE SCALE GENOMIC DNA]</scope>
    <source>
        <strain evidence="2 3">DSM 104001</strain>
    </source>
</reference>
<gene>
    <name evidence="2" type="ORF">GGQ55_003978</name>
</gene>
<feature type="transmembrane region" description="Helical" evidence="1">
    <location>
        <begin position="188"/>
        <end position="206"/>
    </location>
</feature>
<proteinExistence type="predicted"/>
<dbReference type="EMBL" id="JACBZT010000001">
    <property type="protein sequence ID" value="NYJ07700.1"/>
    <property type="molecule type" value="Genomic_DNA"/>
</dbReference>
<accession>A0A853CIT3</accession>